<dbReference type="PROSITE" id="PS51257">
    <property type="entry name" value="PROKAR_LIPOPROTEIN"/>
    <property type="match status" value="1"/>
</dbReference>
<dbReference type="GO" id="GO:0009279">
    <property type="term" value="C:cell outer membrane"/>
    <property type="evidence" value="ECO:0007669"/>
    <property type="project" value="UniProtKB-SubCell"/>
</dbReference>
<evidence type="ECO:0000256" key="5">
    <source>
        <dbReference type="ARBA" id="ARBA00023237"/>
    </source>
</evidence>
<dbReference type="AlphaFoldDB" id="A0A0E9MYT8"/>
<dbReference type="InterPro" id="IPR033985">
    <property type="entry name" value="SusD-like_N"/>
</dbReference>
<dbReference type="SUPFAM" id="SSF48452">
    <property type="entry name" value="TPR-like"/>
    <property type="match status" value="1"/>
</dbReference>
<evidence type="ECO:0000259" key="6">
    <source>
        <dbReference type="Pfam" id="PF07980"/>
    </source>
</evidence>
<dbReference type="Gene3D" id="1.25.40.390">
    <property type="match status" value="1"/>
</dbReference>
<evidence type="ECO:0000256" key="1">
    <source>
        <dbReference type="ARBA" id="ARBA00004442"/>
    </source>
</evidence>
<feature type="domain" description="SusD-like N-terminal" evidence="7">
    <location>
        <begin position="97"/>
        <end position="232"/>
    </location>
</feature>
<dbReference type="Proteomes" id="UP000033121">
    <property type="component" value="Unassembled WGS sequence"/>
</dbReference>
<evidence type="ECO:0000256" key="4">
    <source>
        <dbReference type="ARBA" id="ARBA00023136"/>
    </source>
</evidence>
<dbReference type="InterPro" id="IPR012944">
    <property type="entry name" value="SusD_RagB_dom"/>
</dbReference>
<comment type="similarity">
    <text evidence="2">Belongs to the SusD family.</text>
</comment>
<keyword evidence="4" id="KW-0472">Membrane</keyword>
<dbReference type="Pfam" id="PF07980">
    <property type="entry name" value="SusD_RagB"/>
    <property type="match status" value="1"/>
</dbReference>
<comment type="caution">
    <text evidence="8">The sequence shown here is derived from an EMBL/GenBank/DDBJ whole genome shotgun (WGS) entry which is preliminary data.</text>
</comment>
<dbReference type="RefSeq" id="WP_046368384.1">
    <property type="nucleotide sequence ID" value="NZ_BBWV01000001.1"/>
</dbReference>
<comment type="subcellular location">
    <subcellularLocation>
        <location evidence="1">Cell outer membrane</location>
    </subcellularLocation>
</comment>
<gene>
    <name evidence="8" type="ORF">FPE01S_01_17920</name>
</gene>
<dbReference type="STRING" id="1220578.FPE01S_01_17920"/>
<keyword evidence="5" id="KW-0998">Cell outer membrane</keyword>
<keyword evidence="9" id="KW-1185">Reference proteome</keyword>
<sequence>MVRTKNILRTAVIVLGFSATLAGCKKFLDRAPLSVTVDDIKVGALEGKVLGLYGAVRNSKSDPYCGDGFEGIAWIGMNGFRSDDAEIVADPGATAWHQTYDNFQYTKDDWGAGLYWDKHFVFVGLCNDALDEAEKGGYSDPASLINIAEAKFFRAYAYFDLVRTYGAVPLIDFKINDPKDGQVEKSDTAAVYDLIRADLTEAAAVLPLVWEAKYIGRLTSGAAKTFLAKVDLYQKQYDMALSLCREVINSGQYRLHKPYYEIFRTQGELNDESIFEIQAYKVAGDGDTYWSRLGQAQGIRGASGGPWDLGWGWNTPTEALVASYEKDDARKAATILESGKSDGGPSTGGYGQTLPVMSNAKYWNKKVYNQYSDYLAAGLGTPNNEAQNTWVNHRVFRYADVLLMAAEAATIIGGDANLAEALGYVNQVRDRADLPELGPLTQSDLLKAVKQERRVEFAMEFERFFDLVRWGDAQTVLGNNGYTNKHRYYPIPVSAMNANPNLTQNPEW</sequence>
<dbReference type="Pfam" id="PF14322">
    <property type="entry name" value="SusD-like_3"/>
    <property type="match status" value="1"/>
</dbReference>
<dbReference type="EMBL" id="BBWV01000001">
    <property type="protein sequence ID" value="GAO42774.1"/>
    <property type="molecule type" value="Genomic_DNA"/>
</dbReference>
<evidence type="ECO:0000256" key="2">
    <source>
        <dbReference type="ARBA" id="ARBA00006275"/>
    </source>
</evidence>
<accession>A0A0E9MYT8</accession>
<evidence type="ECO:0008006" key="10">
    <source>
        <dbReference type="Google" id="ProtNLM"/>
    </source>
</evidence>
<evidence type="ECO:0000259" key="7">
    <source>
        <dbReference type="Pfam" id="PF14322"/>
    </source>
</evidence>
<evidence type="ECO:0000313" key="8">
    <source>
        <dbReference type="EMBL" id="GAO42774.1"/>
    </source>
</evidence>
<keyword evidence="3" id="KW-0732">Signal</keyword>
<dbReference type="InterPro" id="IPR011990">
    <property type="entry name" value="TPR-like_helical_dom_sf"/>
</dbReference>
<feature type="domain" description="RagB/SusD" evidence="6">
    <location>
        <begin position="272"/>
        <end position="480"/>
    </location>
</feature>
<dbReference type="OrthoDB" id="636214at2"/>
<evidence type="ECO:0000313" key="9">
    <source>
        <dbReference type="Proteomes" id="UP000033121"/>
    </source>
</evidence>
<proteinExistence type="inferred from homology"/>
<reference evidence="8 9" key="1">
    <citation type="submission" date="2015-04" db="EMBL/GenBank/DDBJ databases">
        <title>Whole genome shotgun sequence of Flavihumibacter petaseus NBRC 106054.</title>
        <authorList>
            <person name="Miyazawa S."/>
            <person name="Hosoyama A."/>
            <person name="Hashimoto M."/>
            <person name="Noguchi M."/>
            <person name="Tsuchikane K."/>
            <person name="Ohji S."/>
            <person name="Yamazoe A."/>
            <person name="Ichikawa N."/>
            <person name="Kimura A."/>
            <person name="Fujita N."/>
        </authorList>
    </citation>
    <scope>NUCLEOTIDE SEQUENCE [LARGE SCALE GENOMIC DNA]</scope>
    <source>
        <strain evidence="8 9">NBRC 106054</strain>
    </source>
</reference>
<organism evidence="8 9">
    <name type="scientific">Flavihumibacter petaseus NBRC 106054</name>
    <dbReference type="NCBI Taxonomy" id="1220578"/>
    <lineage>
        <taxon>Bacteria</taxon>
        <taxon>Pseudomonadati</taxon>
        <taxon>Bacteroidota</taxon>
        <taxon>Chitinophagia</taxon>
        <taxon>Chitinophagales</taxon>
        <taxon>Chitinophagaceae</taxon>
        <taxon>Flavihumibacter</taxon>
    </lineage>
</organism>
<protein>
    <recommendedName>
        <fullName evidence="10">RagB/SusD family nutrient uptake outer membrane protein</fullName>
    </recommendedName>
</protein>
<name>A0A0E9MYT8_9BACT</name>
<evidence type="ECO:0000256" key="3">
    <source>
        <dbReference type="ARBA" id="ARBA00022729"/>
    </source>
</evidence>